<accession>A0A2K8Z7J8</accession>
<dbReference type="KEGG" id="spir:CWM47_30880"/>
<evidence type="ECO:0000313" key="2">
    <source>
        <dbReference type="Proteomes" id="UP000232883"/>
    </source>
</evidence>
<gene>
    <name evidence="1" type="ORF">CWM47_30880</name>
</gene>
<name>A0A2K8Z7J8_9BACT</name>
<proteinExistence type="predicted"/>
<dbReference type="Proteomes" id="UP000232883">
    <property type="component" value="Chromosome"/>
</dbReference>
<reference evidence="1 2" key="1">
    <citation type="submission" date="2017-11" db="EMBL/GenBank/DDBJ databases">
        <title>Taxonomic description and genome sequences of Spirosoma HA7 sp. nov., isolated from pollen microhabitat of Corylus avellana.</title>
        <authorList>
            <person name="Ambika Manirajan B."/>
            <person name="Suarez C."/>
            <person name="Ratering S."/>
            <person name="Geissler-Plaum R."/>
            <person name="Cardinale M."/>
            <person name="Sylvia S."/>
        </authorList>
    </citation>
    <scope>NUCLEOTIDE SEQUENCE [LARGE SCALE GENOMIC DNA]</scope>
    <source>
        <strain evidence="1 2">HA7</strain>
    </source>
</reference>
<organism evidence="1 2">
    <name type="scientific">Spirosoma pollinicola</name>
    <dbReference type="NCBI Taxonomy" id="2057025"/>
    <lineage>
        <taxon>Bacteria</taxon>
        <taxon>Pseudomonadati</taxon>
        <taxon>Bacteroidota</taxon>
        <taxon>Cytophagia</taxon>
        <taxon>Cytophagales</taxon>
        <taxon>Cytophagaceae</taxon>
        <taxon>Spirosoma</taxon>
    </lineage>
</organism>
<dbReference type="AlphaFoldDB" id="A0A2K8Z7J8"/>
<protein>
    <submittedName>
        <fullName evidence="1">Uncharacterized protein</fullName>
    </submittedName>
</protein>
<sequence>MSTPNMMVFELIASGQGVFGESPFPLIRAGLRSQSSISPIMVIYPVDVHHSRAGQAFLSLRHVKIWLVVGYLY</sequence>
<dbReference type="RefSeq" id="WP_100992418.1">
    <property type="nucleotide sequence ID" value="NZ_CP025096.1"/>
</dbReference>
<evidence type="ECO:0000313" key="1">
    <source>
        <dbReference type="EMBL" id="AUD05867.1"/>
    </source>
</evidence>
<dbReference type="EMBL" id="CP025096">
    <property type="protein sequence ID" value="AUD05867.1"/>
    <property type="molecule type" value="Genomic_DNA"/>
</dbReference>
<keyword evidence="2" id="KW-1185">Reference proteome</keyword>